<keyword evidence="1" id="KW-1133">Transmembrane helix</keyword>
<protein>
    <submittedName>
        <fullName evidence="2">Uncharacterized protein</fullName>
    </submittedName>
</protein>
<evidence type="ECO:0000313" key="3">
    <source>
        <dbReference type="Proteomes" id="UP000239576"/>
    </source>
</evidence>
<reference evidence="2 3" key="2">
    <citation type="submission" date="2018-03" db="EMBL/GenBank/DDBJ databases">
        <title>The ancient ancestry and fast evolution of plastids.</title>
        <authorList>
            <person name="Moore K.R."/>
            <person name="Magnabosco C."/>
            <person name="Momper L."/>
            <person name="Gold D.A."/>
            <person name="Bosak T."/>
            <person name="Fournier G.P."/>
        </authorList>
    </citation>
    <scope>NUCLEOTIDE SEQUENCE [LARGE SCALE GENOMIC DNA]</scope>
    <source>
        <strain evidence="2 3">ULC18</strain>
    </source>
</reference>
<dbReference type="EMBL" id="PVWK01000012">
    <property type="protein sequence ID" value="PSB34702.1"/>
    <property type="molecule type" value="Genomic_DNA"/>
</dbReference>
<evidence type="ECO:0000313" key="2">
    <source>
        <dbReference type="EMBL" id="PSB34702.1"/>
    </source>
</evidence>
<name>A0A2T1EPN3_9CYAN</name>
<gene>
    <name evidence="2" type="ORF">C7B82_02015</name>
</gene>
<dbReference type="OrthoDB" id="517257at2"/>
<accession>A0A2T1EPN3</accession>
<keyword evidence="3" id="KW-1185">Reference proteome</keyword>
<feature type="transmembrane region" description="Helical" evidence="1">
    <location>
        <begin position="51"/>
        <end position="70"/>
    </location>
</feature>
<organism evidence="2 3">
    <name type="scientific">Stenomitos frigidus ULC18</name>
    <dbReference type="NCBI Taxonomy" id="2107698"/>
    <lineage>
        <taxon>Bacteria</taxon>
        <taxon>Bacillati</taxon>
        <taxon>Cyanobacteriota</taxon>
        <taxon>Cyanophyceae</taxon>
        <taxon>Leptolyngbyales</taxon>
        <taxon>Leptolyngbyaceae</taxon>
        <taxon>Stenomitos</taxon>
    </lineage>
</organism>
<proteinExistence type="predicted"/>
<keyword evidence="1" id="KW-0812">Transmembrane</keyword>
<comment type="caution">
    <text evidence="2">The sequence shown here is derived from an EMBL/GenBank/DDBJ whole genome shotgun (WGS) entry which is preliminary data.</text>
</comment>
<feature type="transmembrane region" description="Helical" evidence="1">
    <location>
        <begin position="82"/>
        <end position="99"/>
    </location>
</feature>
<sequence>MYSIPEPPYVLLIGGLFFSLASGVAFESVLKKSVQDWSKNRSTRTLAALQGMQLFLPFLGISAGICLFLSSGMEVFGFTTQLSYAIALPLTIFIGWLIWSQLGKILAQLESGGSQALDLDSWG</sequence>
<dbReference type="RefSeq" id="WP_106254644.1">
    <property type="nucleotide sequence ID" value="NZ_CAWNSW010000025.1"/>
</dbReference>
<dbReference type="Proteomes" id="UP000239576">
    <property type="component" value="Unassembled WGS sequence"/>
</dbReference>
<keyword evidence="1" id="KW-0472">Membrane</keyword>
<dbReference type="AlphaFoldDB" id="A0A2T1EPN3"/>
<reference evidence="3" key="1">
    <citation type="submission" date="2018-02" db="EMBL/GenBank/DDBJ databases">
        <authorList>
            <person name="Moore K."/>
            <person name="Momper L."/>
        </authorList>
    </citation>
    <scope>NUCLEOTIDE SEQUENCE [LARGE SCALE GENOMIC DNA]</scope>
    <source>
        <strain evidence="3">ULC18</strain>
    </source>
</reference>
<feature type="transmembrane region" description="Helical" evidence="1">
    <location>
        <begin position="12"/>
        <end position="30"/>
    </location>
</feature>
<evidence type="ECO:0000256" key="1">
    <source>
        <dbReference type="SAM" id="Phobius"/>
    </source>
</evidence>